<dbReference type="RefSeq" id="WP_066687812.1">
    <property type="nucleotide sequence ID" value="NZ_LQQO01000001.1"/>
</dbReference>
<reference evidence="3" key="1">
    <citation type="submission" date="2016-01" db="EMBL/GenBank/DDBJ databases">
        <title>Draft genome of Chromobacterium sp. F49.</title>
        <authorList>
            <person name="Hong K.W."/>
        </authorList>
    </citation>
    <scope>NUCLEOTIDE SEQUENCE [LARGE SCALE GENOMIC DNA]</scope>
    <source>
        <strain evidence="3">CN3</strain>
    </source>
</reference>
<dbReference type="Pfam" id="PF11804">
    <property type="entry name" value="DUF3325"/>
    <property type="match status" value="1"/>
</dbReference>
<accession>A0ABR5YI09</accession>
<dbReference type="InterPro" id="IPR021762">
    <property type="entry name" value="DUF3325"/>
</dbReference>
<evidence type="ECO:0008006" key="4">
    <source>
        <dbReference type="Google" id="ProtNLM"/>
    </source>
</evidence>
<sequence>MIALALVIALGAFALLALASDRHQHRWDGIGIVWRRRGGWVLVALTFVTAFAAWGPVYGAIGGIGLLMLGAGASFLALNLTQR</sequence>
<keyword evidence="1" id="KW-0472">Membrane</keyword>
<feature type="transmembrane region" description="Helical" evidence="1">
    <location>
        <begin position="43"/>
        <end position="76"/>
    </location>
</feature>
<name>A0ABR5YI09_9SPHN</name>
<dbReference type="EMBL" id="LQQO01000001">
    <property type="protein sequence ID" value="KZE18893.1"/>
    <property type="molecule type" value="Genomic_DNA"/>
</dbReference>
<proteinExistence type="predicted"/>
<gene>
    <name evidence="2" type="ORF">AVT10_02400</name>
</gene>
<dbReference type="Proteomes" id="UP000076609">
    <property type="component" value="Unassembled WGS sequence"/>
</dbReference>
<evidence type="ECO:0000313" key="2">
    <source>
        <dbReference type="EMBL" id="KZE18893.1"/>
    </source>
</evidence>
<keyword evidence="3" id="KW-1185">Reference proteome</keyword>
<keyword evidence="1" id="KW-0812">Transmembrane</keyword>
<keyword evidence="1" id="KW-1133">Transmembrane helix</keyword>
<evidence type="ECO:0000313" key="3">
    <source>
        <dbReference type="Proteomes" id="UP000076609"/>
    </source>
</evidence>
<comment type="caution">
    <text evidence="2">The sequence shown here is derived from an EMBL/GenBank/DDBJ whole genome shotgun (WGS) entry which is preliminary data.</text>
</comment>
<protein>
    <recommendedName>
        <fullName evidence="4">DUF3325 domain-containing protein</fullName>
    </recommendedName>
</protein>
<evidence type="ECO:0000256" key="1">
    <source>
        <dbReference type="SAM" id="Phobius"/>
    </source>
</evidence>
<organism evidence="2 3">
    <name type="scientific">Sphingomonas hankookensis</name>
    <dbReference type="NCBI Taxonomy" id="563996"/>
    <lineage>
        <taxon>Bacteria</taxon>
        <taxon>Pseudomonadati</taxon>
        <taxon>Pseudomonadota</taxon>
        <taxon>Alphaproteobacteria</taxon>
        <taxon>Sphingomonadales</taxon>
        <taxon>Sphingomonadaceae</taxon>
        <taxon>Sphingomonas</taxon>
    </lineage>
</organism>